<proteinExistence type="predicted"/>
<dbReference type="InterPro" id="IPR005537">
    <property type="entry name" value="RAMP_III_fam"/>
</dbReference>
<evidence type="ECO:0000313" key="3">
    <source>
        <dbReference type="EMBL" id="MBC8587631.1"/>
    </source>
</evidence>
<keyword evidence="4" id="KW-1185">Reference proteome</keyword>
<name>A0A926EU08_9FIRM</name>
<dbReference type="InterPro" id="IPR052216">
    <property type="entry name" value="CRISPR_Csm3_endoribonuclease"/>
</dbReference>
<keyword evidence="1" id="KW-0051">Antiviral defense</keyword>
<dbReference type="PANTHER" id="PTHR35579:SF3">
    <property type="entry name" value="CRISPR SYSTEM CMS ENDORIBONUCLEASE CSM3"/>
    <property type="match status" value="1"/>
</dbReference>
<dbReference type="Pfam" id="PF03787">
    <property type="entry name" value="RAMPs"/>
    <property type="match status" value="1"/>
</dbReference>
<accession>A0A926EU08</accession>
<evidence type="ECO:0000259" key="2">
    <source>
        <dbReference type="Pfam" id="PF03787"/>
    </source>
</evidence>
<protein>
    <recommendedName>
        <fullName evidence="2">CRISPR type III-associated protein domain-containing protein</fullName>
    </recommendedName>
</protein>
<gene>
    <name evidence="3" type="ORF">H8707_05185</name>
</gene>
<dbReference type="EMBL" id="JACRTG010000016">
    <property type="protein sequence ID" value="MBC8587631.1"/>
    <property type="molecule type" value="Genomic_DNA"/>
</dbReference>
<evidence type="ECO:0000256" key="1">
    <source>
        <dbReference type="ARBA" id="ARBA00023118"/>
    </source>
</evidence>
<organism evidence="3 4">
    <name type="scientific">Paratissierella segnis</name>
    <dbReference type="NCBI Taxonomy" id="2763679"/>
    <lineage>
        <taxon>Bacteria</taxon>
        <taxon>Bacillati</taxon>
        <taxon>Bacillota</taxon>
        <taxon>Tissierellia</taxon>
        <taxon>Tissierellales</taxon>
        <taxon>Tissierellaceae</taxon>
        <taxon>Paratissierella</taxon>
    </lineage>
</organism>
<dbReference type="GO" id="GO:0051607">
    <property type="term" value="P:defense response to virus"/>
    <property type="evidence" value="ECO:0007669"/>
    <property type="project" value="UniProtKB-KW"/>
</dbReference>
<dbReference type="AlphaFoldDB" id="A0A926EU08"/>
<comment type="caution">
    <text evidence="3">The sequence shown here is derived from an EMBL/GenBank/DDBJ whole genome shotgun (WGS) entry which is preliminary data.</text>
</comment>
<sequence length="222" mass="24876">MMGDYKIQIKLITEAIFGSGYSIPGSVDLEVVCDDFGLPYMKAKTFKGNFREAMEDIVSELGKKKYGSIIDNLLGTGGSGVEQWKTLKFSDMTLAQGIRSIIEKAVQEQILSSGEIKESLTEVRSFTSVDKDGSSIKGSLRQIRVIRKDLIFEVELEIERELTRNELGLLSMTTKHLRHLGTMKSRGKGEVKCTLLEKENGKYTDNTNKYIDEFIEVVKSNA</sequence>
<dbReference type="Proteomes" id="UP000601171">
    <property type="component" value="Unassembled WGS sequence"/>
</dbReference>
<reference evidence="3" key="1">
    <citation type="submission" date="2020-08" db="EMBL/GenBank/DDBJ databases">
        <title>Genome public.</title>
        <authorList>
            <person name="Liu C."/>
            <person name="Sun Q."/>
        </authorList>
    </citation>
    <scope>NUCLEOTIDE SEQUENCE</scope>
    <source>
        <strain evidence="3">BX21</strain>
    </source>
</reference>
<evidence type="ECO:0000313" key="4">
    <source>
        <dbReference type="Proteomes" id="UP000601171"/>
    </source>
</evidence>
<dbReference type="PANTHER" id="PTHR35579">
    <property type="entry name" value="CRISPR SYSTEM CMS ENDORIBONUCLEASE CSM3"/>
    <property type="match status" value="1"/>
</dbReference>
<feature type="domain" description="CRISPR type III-associated protein" evidence="2">
    <location>
        <begin position="9"/>
        <end position="192"/>
    </location>
</feature>